<dbReference type="GO" id="GO:0004842">
    <property type="term" value="F:ubiquitin-protein transferase activity"/>
    <property type="evidence" value="ECO:0007669"/>
    <property type="project" value="TreeGrafter"/>
</dbReference>
<evidence type="ECO:0000313" key="2">
    <source>
        <dbReference type="EMBL" id="KAF2825644.1"/>
    </source>
</evidence>
<proteinExistence type="predicted"/>
<dbReference type="AlphaFoldDB" id="A0A6A6ZYQ5"/>
<dbReference type="PANTHER" id="PTHR28042:SF1">
    <property type="entry name" value="E3 UBIQUITIN-PROTEIN LIGASE COMPLEX SLX5-SLX8 SUBUNIT SLX5"/>
    <property type="match status" value="1"/>
</dbReference>
<feature type="compositionally biased region" description="Basic and acidic residues" evidence="1">
    <location>
        <begin position="47"/>
        <end position="57"/>
    </location>
</feature>
<accession>A0A6A6ZYQ5</accession>
<dbReference type="Proteomes" id="UP000799424">
    <property type="component" value="Unassembled WGS sequence"/>
</dbReference>
<feature type="region of interest" description="Disordered" evidence="1">
    <location>
        <begin position="139"/>
        <end position="266"/>
    </location>
</feature>
<name>A0A6A6ZYQ5_9PLEO</name>
<reference evidence="2" key="1">
    <citation type="journal article" date="2020" name="Stud. Mycol.">
        <title>101 Dothideomycetes genomes: a test case for predicting lifestyles and emergence of pathogens.</title>
        <authorList>
            <person name="Haridas S."/>
            <person name="Albert R."/>
            <person name="Binder M."/>
            <person name="Bloem J."/>
            <person name="Labutti K."/>
            <person name="Salamov A."/>
            <person name="Andreopoulos B."/>
            <person name="Baker S."/>
            <person name="Barry K."/>
            <person name="Bills G."/>
            <person name="Bluhm B."/>
            <person name="Cannon C."/>
            <person name="Castanera R."/>
            <person name="Culley D."/>
            <person name="Daum C."/>
            <person name="Ezra D."/>
            <person name="Gonzalez J."/>
            <person name="Henrissat B."/>
            <person name="Kuo A."/>
            <person name="Liang C."/>
            <person name="Lipzen A."/>
            <person name="Lutzoni F."/>
            <person name="Magnuson J."/>
            <person name="Mondo S."/>
            <person name="Nolan M."/>
            <person name="Ohm R."/>
            <person name="Pangilinan J."/>
            <person name="Park H.-J."/>
            <person name="Ramirez L."/>
            <person name="Alfaro M."/>
            <person name="Sun H."/>
            <person name="Tritt A."/>
            <person name="Yoshinaga Y."/>
            <person name="Zwiers L.-H."/>
            <person name="Turgeon B."/>
            <person name="Goodwin S."/>
            <person name="Spatafora J."/>
            <person name="Crous P."/>
            <person name="Grigoriev I."/>
        </authorList>
    </citation>
    <scope>NUCLEOTIDE SEQUENCE</scope>
    <source>
        <strain evidence="2">CBS 113818</strain>
    </source>
</reference>
<feature type="region of interest" description="Disordered" evidence="1">
    <location>
        <begin position="47"/>
        <end position="126"/>
    </location>
</feature>
<gene>
    <name evidence="2" type="ORF">CC86DRAFT_370594</name>
</gene>
<sequence length="454" mass="51166">MEGQERSASPAWTPHHHPTSHDTHSRYCPHFHEPRAPLDLRFFARRSSSDVSRRTPAERLAASGRALPDSERLQLPRLEGMPQESTPRRFAGDGYDYRRPVGFRQQRGEASMDLSADDDDDDTHMDLSGQEADVIDLTEEDDSGYGPSQDNAGNYNYNNNNYNNNSNNNNNNREDMQRSTRNPRTHRAPRLPRGMHAIIDLESGHEEWRAETPPAAEPGSPDLEFVSSRPISPQRRRARSNSDEDEVEFVRSQALPEAERQRRRDRDVDRALDLMGEMNGRFTHLRAQVERFNAQVNHTAARLRHTPVPPPRGAPRARGMVHVGFAAPGLLDFDLVGFDMGIEPTRAPVPPPAAYKAPDKAPEGFTRSPEEQGELVCPNCEEELCVGGDDVKRQVWIVKTCGHVYCGECTANRSVKRSSKGKEKPARTKPFKECVVEECGKKVTNAKSMFQIFL</sequence>
<feature type="region of interest" description="Disordered" evidence="1">
    <location>
        <begin position="349"/>
        <end position="370"/>
    </location>
</feature>
<feature type="compositionally biased region" description="Low complexity" evidence="1">
    <location>
        <begin position="154"/>
        <end position="171"/>
    </location>
</feature>
<evidence type="ECO:0000256" key="1">
    <source>
        <dbReference type="SAM" id="MobiDB-lite"/>
    </source>
</evidence>
<feature type="compositionally biased region" description="Basic and acidic residues" evidence="1">
    <location>
        <begin position="257"/>
        <end position="266"/>
    </location>
</feature>
<dbReference type="PANTHER" id="PTHR28042">
    <property type="entry name" value="E3 UBIQUITIN-PROTEIN LIGASE COMPLEX SLX5-SLX8 SUBUNIT SLX5"/>
    <property type="match status" value="1"/>
</dbReference>
<dbReference type="OrthoDB" id="2398441at2759"/>
<dbReference type="InterPro" id="IPR038886">
    <property type="entry name" value="E3_SLX5/Rfp1"/>
</dbReference>
<feature type="region of interest" description="Disordered" evidence="1">
    <location>
        <begin position="1"/>
        <end position="28"/>
    </location>
</feature>
<dbReference type="GO" id="GO:0033768">
    <property type="term" value="C:SUMO-targeted ubiquitin ligase complex"/>
    <property type="evidence" value="ECO:0007669"/>
    <property type="project" value="TreeGrafter"/>
</dbReference>
<protein>
    <submittedName>
        <fullName evidence="2">Uncharacterized protein</fullName>
    </submittedName>
</protein>
<keyword evidence="3" id="KW-1185">Reference proteome</keyword>
<feature type="compositionally biased region" description="Basic residues" evidence="1">
    <location>
        <begin position="181"/>
        <end position="190"/>
    </location>
</feature>
<feature type="compositionally biased region" description="Basic and acidic residues" evidence="1">
    <location>
        <begin position="86"/>
        <end position="99"/>
    </location>
</feature>
<organism evidence="2 3">
    <name type="scientific">Ophiobolus disseminans</name>
    <dbReference type="NCBI Taxonomy" id="1469910"/>
    <lineage>
        <taxon>Eukaryota</taxon>
        <taxon>Fungi</taxon>
        <taxon>Dikarya</taxon>
        <taxon>Ascomycota</taxon>
        <taxon>Pezizomycotina</taxon>
        <taxon>Dothideomycetes</taxon>
        <taxon>Pleosporomycetidae</taxon>
        <taxon>Pleosporales</taxon>
        <taxon>Pleosporineae</taxon>
        <taxon>Phaeosphaeriaceae</taxon>
        <taxon>Ophiobolus</taxon>
    </lineage>
</organism>
<dbReference type="EMBL" id="MU006227">
    <property type="protein sequence ID" value="KAF2825644.1"/>
    <property type="molecule type" value="Genomic_DNA"/>
</dbReference>
<evidence type="ECO:0000313" key="3">
    <source>
        <dbReference type="Proteomes" id="UP000799424"/>
    </source>
</evidence>
<feature type="compositionally biased region" description="Basic and acidic residues" evidence="1">
    <location>
        <begin position="19"/>
        <end position="28"/>
    </location>
</feature>